<dbReference type="InterPro" id="IPR001845">
    <property type="entry name" value="HTH_ArsR_DNA-bd_dom"/>
</dbReference>
<dbReference type="InterPro" id="IPR036388">
    <property type="entry name" value="WH-like_DNA-bd_sf"/>
</dbReference>
<dbReference type="EMBL" id="JBHSMG010000001">
    <property type="protein sequence ID" value="MFC5501484.1"/>
    <property type="molecule type" value="Genomic_DNA"/>
</dbReference>
<evidence type="ECO:0000313" key="2">
    <source>
        <dbReference type="EMBL" id="MFC5501484.1"/>
    </source>
</evidence>
<feature type="domain" description="HTH arsR-type" evidence="1">
    <location>
        <begin position="11"/>
        <end position="102"/>
    </location>
</feature>
<proteinExistence type="predicted"/>
<dbReference type="SMART" id="SM00418">
    <property type="entry name" value="HTH_ARSR"/>
    <property type="match status" value="1"/>
</dbReference>
<dbReference type="Pfam" id="PF12840">
    <property type="entry name" value="HTH_20"/>
    <property type="match status" value="1"/>
</dbReference>
<dbReference type="InterPro" id="IPR036390">
    <property type="entry name" value="WH_DNA-bd_sf"/>
</dbReference>
<dbReference type="CDD" id="cd00090">
    <property type="entry name" value="HTH_ARSR"/>
    <property type="match status" value="1"/>
</dbReference>
<evidence type="ECO:0000313" key="3">
    <source>
        <dbReference type="Proteomes" id="UP001596039"/>
    </source>
</evidence>
<dbReference type="Gene3D" id="1.10.10.10">
    <property type="entry name" value="Winged helix-like DNA-binding domain superfamily/Winged helix DNA-binding domain"/>
    <property type="match status" value="1"/>
</dbReference>
<comment type="caution">
    <text evidence="2">The sequence shown here is derived from an EMBL/GenBank/DDBJ whole genome shotgun (WGS) entry which is preliminary data.</text>
</comment>
<gene>
    <name evidence="2" type="ORF">ACFPJ4_04425</name>
</gene>
<keyword evidence="3" id="KW-1185">Reference proteome</keyword>
<evidence type="ECO:0000259" key="1">
    <source>
        <dbReference type="SMART" id="SM00418"/>
    </source>
</evidence>
<name>A0ABW0NNX5_9MICO</name>
<dbReference type="InterPro" id="IPR011991">
    <property type="entry name" value="ArsR-like_HTH"/>
</dbReference>
<reference evidence="3" key="1">
    <citation type="journal article" date="2019" name="Int. J. Syst. Evol. Microbiol.">
        <title>The Global Catalogue of Microorganisms (GCM) 10K type strain sequencing project: providing services to taxonomists for standard genome sequencing and annotation.</title>
        <authorList>
            <consortium name="The Broad Institute Genomics Platform"/>
            <consortium name="The Broad Institute Genome Sequencing Center for Infectious Disease"/>
            <person name="Wu L."/>
            <person name="Ma J."/>
        </authorList>
    </citation>
    <scope>NUCLEOTIDE SEQUENCE [LARGE SCALE GENOMIC DNA]</scope>
    <source>
        <strain evidence="3">CGMCC 4.6997</strain>
    </source>
</reference>
<dbReference type="Proteomes" id="UP001596039">
    <property type="component" value="Unassembled WGS sequence"/>
</dbReference>
<accession>A0ABW0NNX5</accession>
<dbReference type="RefSeq" id="WP_386739073.1">
    <property type="nucleotide sequence ID" value="NZ_JBHSMG010000001.1"/>
</dbReference>
<protein>
    <submittedName>
        <fullName evidence="2">Helix-turn-helix transcriptional regulator</fullName>
    </submittedName>
</protein>
<dbReference type="SUPFAM" id="SSF46785">
    <property type="entry name" value="Winged helix' DNA-binding domain"/>
    <property type="match status" value="1"/>
</dbReference>
<organism evidence="2 3">
    <name type="scientific">Lysinimonas soli</name>
    <dbReference type="NCBI Taxonomy" id="1074233"/>
    <lineage>
        <taxon>Bacteria</taxon>
        <taxon>Bacillati</taxon>
        <taxon>Actinomycetota</taxon>
        <taxon>Actinomycetes</taxon>
        <taxon>Micrococcales</taxon>
        <taxon>Microbacteriaceae</taxon>
        <taxon>Lysinimonas</taxon>
    </lineage>
</organism>
<sequence length="221" mass="23480">MIESSRAQRLAAIASISDPSRRALFEWVVRNPAPVGRDEVAEATGMARTTVAFHLDRLVEAGLLTSRFQRRNGRTGPGAGRPAKLYTPTADEVVVAIPERHYDVVGELLAAAIEESDRSGAPARTTLAAVARETGHRMGAASASLLPALENAGYEPRAAGNGRIVLENCPFHRLAANHTALICHANLCLLQGMLDGTAEGVFEVEFDPGEGHCCVTVTMNG</sequence>